<dbReference type="Proteomes" id="UP000198728">
    <property type="component" value="Unassembled WGS sequence"/>
</dbReference>
<reference evidence="2 3" key="1">
    <citation type="submission" date="2016-10" db="EMBL/GenBank/DDBJ databases">
        <authorList>
            <person name="de Groot N.N."/>
        </authorList>
    </citation>
    <scope>NUCLEOTIDE SEQUENCE [LARGE SCALE GENOMIC DNA]</scope>
    <source>
        <strain evidence="2 3">DSM 19548</strain>
    </source>
</reference>
<evidence type="ECO:0000313" key="2">
    <source>
        <dbReference type="EMBL" id="SFC44790.1"/>
    </source>
</evidence>
<feature type="region of interest" description="Disordered" evidence="1">
    <location>
        <begin position="206"/>
        <end position="225"/>
    </location>
</feature>
<gene>
    <name evidence="2" type="ORF">SAMN04488094_10517</name>
</gene>
<dbReference type="RefSeq" id="WP_093360592.1">
    <property type="nucleotide sequence ID" value="NZ_FOLG01000005.1"/>
</dbReference>
<proteinExistence type="predicted"/>
<dbReference type="OrthoDB" id="7856231at2"/>
<accession>A0A1I1JH64</accession>
<dbReference type="Gene3D" id="3.30.870.10">
    <property type="entry name" value="Endonuclease Chain A"/>
    <property type="match status" value="1"/>
</dbReference>
<evidence type="ECO:0000256" key="1">
    <source>
        <dbReference type="SAM" id="MobiDB-lite"/>
    </source>
</evidence>
<keyword evidence="3" id="KW-1185">Reference proteome</keyword>
<evidence type="ECO:0008006" key="4">
    <source>
        <dbReference type="Google" id="ProtNLM"/>
    </source>
</evidence>
<sequence>MKQSRPRALRYATGRIRRVVHRTGTAAQVIGPLSPGVRVTGLTAGQFSAVDAMEHMVDELGPAAVRVSTWTTGVYDVERTRAIRVQGRITDIRMLLDRGTFEKSPKYAGPLIEMLGVDAFRCLSVHAKIIIVTGERGAAVMRSSMNLNKNLRTEQFDIDCEAPDGEVVGLYSGWFDALWDESGRSQDNRAIIRAVYDRYLENPAEENARPRRRNPAAGGKDAQAPRIEDASFSVDELMRFIGD</sequence>
<evidence type="ECO:0000313" key="3">
    <source>
        <dbReference type="Proteomes" id="UP000198728"/>
    </source>
</evidence>
<protein>
    <recommendedName>
        <fullName evidence="4">PLD-like domain-containing protein</fullName>
    </recommendedName>
</protein>
<dbReference type="EMBL" id="FOLG01000005">
    <property type="protein sequence ID" value="SFC44790.1"/>
    <property type="molecule type" value="Genomic_DNA"/>
</dbReference>
<name>A0A1I1JH64_9RHOB</name>
<dbReference type="AlphaFoldDB" id="A0A1I1JH64"/>
<organism evidence="2 3">
    <name type="scientific">Tropicimonas isoalkanivorans</name>
    <dbReference type="NCBI Taxonomy" id="441112"/>
    <lineage>
        <taxon>Bacteria</taxon>
        <taxon>Pseudomonadati</taxon>
        <taxon>Pseudomonadota</taxon>
        <taxon>Alphaproteobacteria</taxon>
        <taxon>Rhodobacterales</taxon>
        <taxon>Roseobacteraceae</taxon>
        <taxon>Tropicimonas</taxon>
    </lineage>
</organism>
<dbReference type="STRING" id="441112.SAMN04488094_10517"/>